<organism evidence="1 2">
    <name type="scientific">Oerskovia rustica</name>
    <dbReference type="NCBI Taxonomy" id="2762237"/>
    <lineage>
        <taxon>Bacteria</taxon>
        <taxon>Bacillati</taxon>
        <taxon>Actinomycetota</taxon>
        <taxon>Actinomycetes</taxon>
        <taxon>Micrococcales</taxon>
        <taxon>Cellulomonadaceae</taxon>
        <taxon>Oerskovia</taxon>
    </lineage>
</organism>
<evidence type="ECO:0008006" key="3">
    <source>
        <dbReference type="Google" id="ProtNLM"/>
    </source>
</evidence>
<keyword evidence="2" id="KW-1185">Reference proteome</keyword>
<name>A0ABR8RXN8_9CELL</name>
<gene>
    <name evidence="1" type="ORF">H9652_19440</name>
</gene>
<dbReference type="RefSeq" id="WP_191798456.1">
    <property type="nucleotide sequence ID" value="NZ_JACSQQ010000072.1"/>
</dbReference>
<comment type="caution">
    <text evidence="1">The sequence shown here is derived from an EMBL/GenBank/DDBJ whole genome shotgun (WGS) entry which is preliminary data.</text>
</comment>
<evidence type="ECO:0000313" key="2">
    <source>
        <dbReference type="Proteomes" id="UP000641803"/>
    </source>
</evidence>
<dbReference type="Pfam" id="PF18143">
    <property type="entry name" value="HAD_SAK_2"/>
    <property type="match status" value="1"/>
</dbReference>
<reference evidence="1 2" key="1">
    <citation type="submission" date="2020-08" db="EMBL/GenBank/DDBJ databases">
        <title>A Genomic Blueprint of the Chicken Gut Microbiome.</title>
        <authorList>
            <person name="Gilroy R."/>
            <person name="Ravi A."/>
            <person name="Getino M."/>
            <person name="Pursley I."/>
            <person name="Horton D.L."/>
            <person name="Alikhan N.-F."/>
            <person name="Baker D."/>
            <person name="Gharbi K."/>
            <person name="Hall N."/>
            <person name="Watson M."/>
            <person name="Adriaenssens E.M."/>
            <person name="Foster-Nyarko E."/>
            <person name="Jarju S."/>
            <person name="Secka A."/>
            <person name="Antonio M."/>
            <person name="Oren A."/>
            <person name="Chaudhuri R."/>
            <person name="La Ragione R.M."/>
            <person name="Hildebrand F."/>
            <person name="Pallen M.J."/>
        </authorList>
    </citation>
    <scope>NUCLEOTIDE SEQUENCE [LARGE SCALE GENOMIC DNA]</scope>
    <source>
        <strain evidence="1 2">Sa4CUA1</strain>
    </source>
</reference>
<sequence length="185" mass="20463">MTAASRPIRFLDVDGTLLPFGGPEMPRVPGPPESWTAASNPHLARVDRALCPLLSGLGCELMWATAWMHGANEVIAPLLDLPHLRVADLPAYDGDQGVDDLQWKTKALVRVADGRPFVWVDDVLGDADQRWIERVHPAGALLHRVDPTVGMTVTDVDRIVTWLRGVRRPLTRGERRRPVRPALPV</sequence>
<dbReference type="Proteomes" id="UP000641803">
    <property type="component" value="Unassembled WGS sequence"/>
</dbReference>
<dbReference type="EMBL" id="JACSQQ010000072">
    <property type="protein sequence ID" value="MBD7952566.1"/>
    <property type="molecule type" value="Genomic_DNA"/>
</dbReference>
<accession>A0ABR8RXN8</accession>
<protein>
    <recommendedName>
        <fullName evidence="3">Secreted protein</fullName>
    </recommendedName>
</protein>
<proteinExistence type="predicted"/>
<evidence type="ECO:0000313" key="1">
    <source>
        <dbReference type="EMBL" id="MBD7952566.1"/>
    </source>
</evidence>